<organism evidence="3 4">
    <name type="scientific">Sphaerobolus stellatus (strain SS14)</name>
    <dbReference type="NCBI Taxonomy" id="990650"/>
    <lineage>
        <taxon>Eukaryota</taxon>
        <taxon>Fungi</taxon>
        <taxon>Dikarya</taxon>
        <taxon>Basidiomycota</taxon>
        <taxon>Agaricomycotina</taxon>
        <taxon>Agaricomycetes</taxon>
        <taxon>Phallomycetidae</taxon>
        <taxon>Geastrales</taxon>
        <taxon>Sphaerobolaceae</taxon>
        <taxon>Sphaerobolus</taxon>
    </lineage>
</organism>
<dbReference type="GO" id="GO:0042026">
    <property type="term" value="P:protein refolding"/>
    <property type="evidence" value="ECO:0007669"/>
    <property type="project" value="TreeGrafter"/>
</dbReference>
<gene>
    <name evidence="3" type="ORF">M422DRAFT_268618</name>
</gene>
<dbReference type="GO" id="GO:0043335">
    <property type="term" value="P:protein unfolding"/>
    <property type="evidence" value="ECO:0007669"/>
    <property type="project" value="TreeGrafter"/>
</dbReference>
<accession>A0A0C9UMC0</accession>
<reference evidence="3 4" key="1">
    <citation type="submission" date="2014-06" db="EMBL/GenBank/DDBJ databases">
        <title>Evolutionary Origins and Diversification of the Mycorrhizal Mutualists.</title>
        <authorList>
            <consortium name="DOE Joint Genome Institute"/>
            <consortium name="Mycorrhizal Genomics Consortium"/>
            <person name="Kohler A."/>
            <person name="Kuo A."/>
            <person name="Nagy L.G."/>
            <person name="Floudas D."/>
            <person name="Copeland A."/>
            <person name="Barry K.W."/>
            <person name="Cichocki N."/>
            <person name="Veneault-Fourrey C."/>
            <person name="LaButti K."/>
            <person name="Lindquist E.A."/>
            <person name="Lipzen A."/>
            <person name="Lundell T."/>
            <person name="Morin E."/>
            <person name="Murat C."/>
            <person name="Riley R."/>
            <person name="Ohm R."/>
            <person name="Sun H."/>
            <person name="Tunlid A."/>
            <person name="Henrissat B."/>
            <person name="Grigoriev I.V."/>
            <person name="Hibbett D.S."/>
            <person name="Martin F."/>
        </authorList>
    </citation>
    <scope>NUCLEOTIDE SEQUENCE [LARGE SCALE GENOMIC DNA]</scope>
    <source>
        <strain evidence="3 4">SS14</strain>
    </source>
</reference>
<evidence type="ECO:0000256" key="1">
    <source>
        <dbReference type="ARBA" id="ARBA00022741"/>
    </source>
</evidence>
<dbReference type="OrthoDB" id="47330at2759"/>
<evidence type="ECO:0000313" key="3">
    <source>
        <dbReference type="EMBL" id="KIJ29947.1"/>
    </source>
</evidence>
<dbReference type="InterPro" id="IPR027417">
    <property type="entry name" value="P-loop_NTPase"/>
</dbReference>
<dbReference type="InterPro" id="IPR050130">
    <property type="entry name" value="ClpA_ClpB"/>
</dbReference>
<protein>
    <submittedName>
        <fullName evidence="3">Uncharacterized protein</fullName>
    </submittedName>
</protein>
<evidence type="ECO:0000256" key="2">
    <source>
        <dbReference type="ARBA" id="ARBA00022840"/>
    </source>
</evidence>
<keyword evidence="1" id="KW-0547">Nucleotide-binding</keyword>
<keyword evidence="4" id="KW-1185">Reference proteome</keyword>
<dbReference type="PANTHER" id="PTHR11638">
    <property type="entry name" value="ATP-DEPENDENT CLP PROTEASE"/>
    <property type="match status" value="1"/>
</dbReference>
<dbReference type="Gene3D" id="3.40.50.300">
    <property type="entry name" value="P-loop containing nucleotide triphosphate hydrolases"/>
    <property type="match status" value="1"/>
</dbReference>
<dbReference type="SUPFAM" id="SSF52540">
    <property type="entry name" value="P-loop containing nucleoside triphosphate hydrolases"/>
    <property type="match status" value="1"/>
</dbReference>
<dbReference type="Proteomes" id="UP000054279">
    <property type="component" value="Unassembled WGS sequence"/>
</dbReference>
<dbReference type="GO" id="GO:0005524">
    <property type="term" value="F:ATP binding"/>
    <property type="evidence" value="ECO:0007669"/>
    <property type="project" value="UniProtKB-KW"/>
</dbReference>
<dbReference type="PANTHER" id="PTHR11638:SF176">
    <property type="entry name" value="HEAT SHOCK PROTEIN 78, MITOCHONDRIAL"/>
    <property type="match status" value="1"/>
</dbReference>
<proteinExistence type="predicted"/>
<dbReference type="GO" id="GO:0016887">
    <property type="term" value="F:ATP hydrolysis activity"/>
    <property type="evidence" value="ECO:0007669"/>
    <property type="project" value="TreeGrafter"/>
</dbReference>
<dbReference type="EMBL" id="KN837272">
    <property type="protein sequence ID" value="KIJ29947.1"/>
    <property type="molecule type" value="Genomic_DNA"/>
</dbReference>
<keyword evidence="2" id="KW-0067">ATP-binding</keyword>
<evidence type="ECO:0000313" key="4">
    <source>
        <dbReference type="Proteomes" id="UP000054279"/>
    </source>
</evidence>
<sequence>MDAPEFLVVLTATPPRPLTRSRTTPSNATNFRVRAKTRPSRSPRCAQMASTAHVQRTSTTFASPVASPASLASDVPYPHGSSSVAGGVQRTGYAQLDQEPKMGEAVSTSRTLQNKANWTQLSVVTKRSVASLSSPYQCFNVLFISYNTQSSRRRKSNPVLIGPSGVGKTAILEGLTSRIVAREVPESLFNKRVLSLGLASIVAGTGIRGQFERHC</sequence>
<dbReference type="AlphaFoldDB" id="A0A0C9UMC0"/>
<name>A0A0C9UMC0_SPHS4</name>
<dbReference type="HOGENOM" id="CLU_1283990_0_0_1"/>
<dbReference type="GO" id="GO:0034605">
    <property type="term" value="P:cellular response to heat"/>
    <property type="evidence" value="ECO:0007669"/>
    <property type="project" value="TreeGrafter"/>
</dbReference>
<dbReference type="GO" id="GO:0005759">
    <property type="term" value="C:mitochondrial matrix"/>
    <property type="evidence" value="ECO:0007669"/>
    <property type="project" value="TreeGrafter"/>
</dbReference>